<comment type="caution">
    <text evidence="4">The sequence shown here is derived from an EMBL/GenBank/DDBJ whole genome shotgun (WGS) entry which is preliminary data.</text>
</comment>
<name>A0ABT0DIP2_9HYPH</name>
<dbReference type="Pfam" id="PF13478">
    <property type="entry name" value="XdhC_C"/>
    <property type="match status" value="1"/>
</dbReference>
<feature type="domain" description="XdhC- CoxI" evidence="2">
    <location>
        <begin position="49"/>
        <end position="115"/>
    </location>
</feature>
<dbReference type="InterPro" id="IPR003777">
    <property type="entry name" value="XdhC_CoxI"/>
</dbReference>
<dbReference type="Gene3D" id="3.40.50.720">
    <property type="entry name" value="NAD(P)-binding Rossmann-like Domain"/>
    <property type="match status" value="1"/>
</dbReference>
<dbReference type="PANTHER" id="PTHR30388">
    <property type="entry name" value="ALDEHYDE OXIDOREDUCTASE MOLYBDENUM COFACTOR ASSEMBLY PROTEIN"/>
    <property type="match status" value="1"/>
</dbReference>
<dbReference type="RefSeq" id="WP_247198884.1">
    <property type="nucleotide sequence ID" value="NZ_JALKCG010000001.1"/>
</dbReference>
<evidence type="ECO:0000313" key="4">
    <source>
        <dbReference type="EMBL" id="MCK0207142.1"/>
    </source>
</evidence>
<evidence type="ECO:0000256" key="1">
    <source>
        <dbReference type="SAM" id="MobiDB-lite"/>
    </source>
</evidence>
<feature type="region of interest" description="Disordered" evidence="1">
    <location>
        <begin position="1"/>
        <end position="24"/>
    </location>
</feature>
<evidence type="ECO:0000259" key="2">
    <source>
        <dbReference type="Pfam" id="PF02625"/>
    </source>
</evidence>
<organism evidence="4 5">
    <name type="scientific">Ancylobacter koreensis</name>
    <dbReference type="NCBI Taxonomy" id="266121"/>
    <lineage>
        <taxon>Bacteria</taxon>
        <taxon>Pseudomonadati</taxon>
        <taxon>Pseudomonadota</taxon>
        <taxon>Alphaproteobacteria</taxon>
        <taxon>Hyphomicrobiales</taxon>
        <taxon>Xanthobacteraceae</taxon>
        <taxon>Ancylobacter</taxon>
    </lineage>
</organism>
<dbReference type="Pfam" id="PF02625">
    <property type="entry name" value="XdhC_CoxI"/>
    <property type="match status" value="1"/>
</dbReference>
<dbReference type="EMBL" id="JALKCG010000001">
    <property type="protein sequence ID" value="MCK0207142.1"/>
    <property type="molecule type" value="Genomic_DNA"/>
</dbReference>
<dbReference type="Proteomes" id="UP001202867">
    <property type="component" value="Unassembled WGS sequence"/>
</dbReference>
<gene>
    <name evidence="4" type="ORF">MWN33_03740</name>
</gene>
<keyword evidence="5" id="KW-1185">Reference proteome</keyword>
<protein>
    <submittedName>
        <fullName evidence="4">XdhC family protein</fullName>
    </submittedName>
</protein>
<sequence length="349" mass="38169">MPSPARTIPRLDDGSAPAPLRQGRSRRRRFDEAWDPFDDYVVDFALAALRAGERICLVTLVAIEGASPRPLGAQMAIAESGRWVGYLSGGCVEQAVIAEAIEAIRDGQNRRVRYGRGSRYLDIRLPCGSAIDLHFDVEVSAAELEAVERRMKDRQYASLNVGEALPDAAEPALIRHYPPRRRLIILGIGPAPVCLGRMAETAGFDVLLFSPDTATRQAGEGEGLATFAMSRADRMPEIRMDRDAAVVLMFHDHEWETTLLPPILRSESFYIGAMGSRRAHEARLAALREAGVGEESLRRIHGPAGLFAGARSAPAIAVAILAEIMEIMMSEGEMLLLEADELRRAIACD</sequence>
<dbReference type="InterPro" id="IPR027051">
    <property type="entry name" value="XdhC_Rossmann_dom"/>
</dbReference>
<proteinExistence type="predicted"/>
<reference evidence="5" key="1">
    <citation type="submission" date="2023-07" db="EMBL/GenBank/DDBJ databases">
        <title>Ancylobacter moscoviensis sp. nov., facultatively methylotrophic bacteria from activated sludge and the reclassification of Starkeya novella (Starkey 1934) Kelly et al. 2000 as Ancylobacter novellus comb. nov., Starkeya koreensis Im et al. 2006 as Ancylobacter koreensis comb.nov., Angulomicrobium tetraedrale Vasil'eva et al. 1986 as Ancylobacter tetraedralis comb. nov., Angulomicrobium amanitiforme Fritz et al. 2004 as Ancylobacter amanitiformis comb. nov. and Methylorhabdus multivorans Doronina et al. 1996 as Ancylobacter multivorans comb. nov. and emended description of the genus Ancylobacter.</title>
        <authorList>
            <person name="Doronina N."/>
            <person name="Chemodurova A."/>
            <person name="Grouzdev D."/>
            <person name="Koziaeva V."/>
            <person name="Shi W."/>
            <person name="Wu L."/>
            <person name="Kaparullina E."/>
        </authorList>
    </citation>
    <scope>NUCLEOTIDE SEQUENCE [LARGE SCALE GENOMIC DNA]</scope>
    <source>
        <strain evidence="5">Jip08</strain>
    </source>
</reference>
<feature type="domain" description="XdhC Rossmann" evidence="3">
    <location>
        <begin position="183"/>
        <end position="324"/>
    </location>
</feature>
<evidence type="ECO:0000313" key="5">
    <source>
        <dbReference type="Proteomes" id="UP001202867"/>
    </source>
</evidence>
<evidence type="ECO:0000259" key="3">
    <source>
        <dbReference type="Pfam" id="PF13478"/>
    </source>
</evidence>
<dbReference type="InterPro" id="IPR052698">
    <property type="entry name" value="MoCofactor_Util/Proc"/>
</dbReference>
<dbReference type="PANTHER" id="PTHR30388:SF4">
    <property type="entry name" value="MOLYBDENUM COFACTOR INSERTION CHAPERONE PAOD"/>
    <property type="match status" value="1"/>
</dbReference>
<accession>A0ABT0DIP2</accession>